<dbReference type="InterPro" id="IPR050228">
    <property type="entry name" value="Carboxylesterase_BioH"/>
</dbReference>
<dbReference type="STRING" id="670052.PA27867_1391"/>
<dbReference type="Gene3D" id="3.40.50.1820">
    <property type="entry name" value="alpha/beta hydrolase"/>
    <property type="match status" value="1"/>
</dbReference>
<dbReference type="PANTHER" id="PTHR43194">
    <property type="entry name" value="HYDROLASE ALPHA/BETA FOLD FAMILY"/>
    <property type="match status" value="1"/>
</dbReference>
<dbReference type="EMBL" id="CP016282">
    <property type="protein sequence ID" value="ANP72348.1"/>
    <property type="molecule type" value="Genomic_DNA"/>
</dbReference>
<keyword evidence="3" id="KW-1185">Reference proteome</keyword>
<dbReference type="PATRIC" id="fig|670052.7.peg.1446"/>
<gene>
    <name evidence="2" type="ORF">PA27867_1391</name>
</gene>
<name>A0A1B1BIJ8_9MICO</name>
<proteinExistence type="predicted"/>
<dbReference type="GO" id="GO:0003824">
    <property type="term" value="F:catalytic activity"/>
    <property type="evidence" value="ECO:0007669"/>
    <property type="project" value="UniProtKB-ARBA"/>
</dbReference>
<protein>
    <submittedName>
        <fullName evidence="2">Lysophospholipase</fullName>
    </submittedName>
</protein>
<feature type="domain" description="AB hydrolase-1" evidence="1">
    <location>
        <begin position="28"/>
        <end position="276"/>
    </location>
</feature>
<evidence type="ECO:0000259" key="1">
    <source>
        <dbReference type="Pfam" id="PF12697"/>
    </source>
</evidence>
<dbReference type="Proteomes" id="UP000092582">
    <property type="component" value="Chromosome 1"/>
</dbReference>
<dbReference type="RefSeq" id="WP_066594768.1">
    <property type="nucleotide sequence ID" value="NZ_CP016282.1"/>
</dbReference>
<dbReference type="KEGG" id="cart:PA27867_1391"/>
<dbReference type="PANTHER" id="PTHR43194:SF2">
    <property type="entry name" value="PEROXISOMAL MEMBRANE PROTEIN LPX1"/>
    <property type="match status" value="1"/>
</dbReference>
<reference evidence="2 3" key="1">
    <citation type="submission" date="2016-06" db="EMBL/GenBank/DDBJ databases">
        <title>Genome sequencing of Cryobacterium arcticum PAMC 27867.</title>
        <authorList>
            <person name="Lee J."/>
            <person name="Kim O.-S."/>
        </authorList>
    </citation>
    <scope>NUCLEOTIDE SEQUENCE [LARGE SCALE GENOMIC DNA]</scope>
    <source>
        <strain evidence="2 3">PAMC 27867</strain>
    </source>
</reference>
<dbReference type="AlphaFoldDB" id="A0A1B1BIJ8"/>
<accession>A0A1B1BIJ8</accession>
<dbReference type="OrthoDB" id="3810256at2"/>
<evidence type="ECO:0000313" key="3">
    <source>
        <dbReference type="Proteomes" id="UP000092582"/>
    </source>
</evidence>
<organism evidence="2 3">
    <name type="scientific">Cryobacterium arcticum</name>
    <dbReference type="NCBI Taxonomy" id="670052"/>
    <lineage>
        <taxon>Bacteria</taxon>
        <taxon>Bacillati</taxon>
        <taxon>Actinomycetota</taxon>
        <taxon>Actinomycetes</taxon>
        <taxon>Micrococcales</taxon>
        <taxon>Microbacteriaceae</taxon>
        <taxon>Cryobacterium</taxon>
    </lineage>
</organism>
<dbReference type="Pfam" id="PF12697">
    <property type="entry name" value="Abhydrolase_6"/>
    <property type="match status" value="1"/>
</dbReference>
<dbReference type="InterPro" id="IPR029058">
    <property type="entry name" value="AB_hydrolase_fold"/>
</dbReference>
<dbReference type="InterPro" id="IPR000073">
    <property type="entry name" value="AB_hydrolase_1"/>
</dbReference>
<dbReference type="SUPFAM" id="SSF53474">
    <property type="entry name" value="alpha/beta-Hydrolases"/>
    <property type="match status" value="1"/>
</dbReference>
<sequence>MADTEAPTLAQWEVDEIDRANASGLTPVVFVHGLWLLSSSWKPWRDLFEANGFTTIAPGWPDDPRTVADAYEAPEAFAHKMVQQVTDHYLEAISRLTRRPALIGHSFGGLIAQKLAGEGVAFATVSIDNAPFKGVLPLPASALKSAAPVLGNPGNRGKAISLTFEQFQYGWANNLDESEARHLYTEYHVPASGAPLFQAAVANFNPFGGETRVDTKNPDRGALLVLAGENDNTVPLAITRASYKLQAKNAGITEITEIPGRGHSLVIDSGWRDVAEPALAFVQRFDRAPVD</sequence>
<evidence type="ECO:0000313" key="2">
    <source>
        <dbReference type="EMBL" id="ANP72348.1"/>
    </source>
</evidence>